<proteinExistence type="predicted"/>
<dbReference type="KEGG" id="sjv:SJAV_27200"/>
<dbReference type="AlphaFoldDB" id="A0AAT9GVJ4"/>
<evidence type="ECO:0000313" key="1">
    <source>
        <dbReference type="EMBL" id="BFH74776.1"/>
    </source>
</evidence>
<accession>A0AAT9GVJ4</accession>
<gene>
    <name evidence="1" type="ORF">SJAV_27200</name>
</gene>
<organism evidence="1">
    <name type="scientific">Sulfurisphaera javensis</name>
    <dbReference type="NCBI Taxonomy" id="2049879"/>
    <lineage>
        <taxon>Archaea</taxon>
        <taxon>Thermoproteota</taxon>
        <taxon>Thermoprotei</taxon>
        <taxon>Sulfolobales</taxon>
        <taxon>Sulfolobaceae</taxon>
        <taxon>Sulfurisphaera</taxon>
    </lineage>
</organism>
<name>A0AAT9GVJ4_9CREN</name>
<dbReference type="EMBL" id="AP031322">
    <property type="protein sequence ID" value="BFH74776.1"/>
    <property type="molecule type" value="Genomic_DNA"/>
</dbReference>
<sequence>MNKAVEKPGILIMLQGVMPYTLFNVDYDTLTSLDNNLARFIKEGGIFVWLGDVPFFYRVRCIENNDKPEVLEGLFKEKHSKWLPHFDFFSTHLKPTRKGEMLCYRDIISTIYVEKNMEVKYIPYNVNYLKFFNIGNVCYLNEEKEAEQTLLGETLNYKDRKTLRPLKSECVYLAHFRN</sequence>
<reference evidence="1" key="1">
    <citation type="submission" date="2024-03" db="EMBL/GenBank/DDBJ databases">
        <title>Complete genome sequence of Sulfurisphaera javensis strain KD-1.</title>
        <authorList>
            <person name="Sakai H."/>
            <person name="Nur N."/>
            <person name="Suwanto A."/>
            <person name="Kurosawa N."/>
        </authorList>
    </citation>
    <scope>NUCLEOTIDE SEQUENCE</scope>
    <source>
        <strain evidence="1">KD-1</strain>
    </source>
</reference>
<protein>
    <submittedName>
        <fullName evidence="1">Uncharacterized protein</fullName>
    </submittedName>
</protein>